<dbReference type="InterPro" id="IPR004860">
    <property type="entry name" value="LAGLIDADG_dom"/>
</dbReference>
<dbReference type="Pfam" id="PF03161">
    <property type="entry name" value="LAGLIDADG_2"/>
    <property type="match status" value="1"/>
</dbReference>
<dbReference type="InterPro" id="IPR027434">
    <property type="entry name" value="Homing_endonucl"/>
</dbReference>
<evidence type="ECO:0000313" key="2">
    <source>
        <dbReference type="EMBL" id="KAJ3201865.1"/>
    </source>
</evidence>
<dbReference type="Gene3D" id="3.10.28.10">
    <property type="entry name" value="Homing endonucleases"/>
    <property type="match status" value="2"/>
</dbReference>
<name>A0AAD5TTC7_9FUNG</name>
<dbReference type="EMBL" id="JADGJW010001658">
    <property type="protein sequence ID" value="KAJ3201865.1"/>
    <property type="molecule type" value="Genomic_DNA"/>
</dbReference>
<reference evidence="2" key="1">
    <citation type="submission" date="2020-05" db="EMBL/GenBank/DDBJ databases">
        <title>Phylogenomic resolution of chytrid fungi.</title>
        <authorList>
            <person name="Stajich J.E."/>
            <person name="Amses K."/>
            <person name="Simmons R."/>
            <person name="Seto K."/>
            <person name="Myers J."/>
            <person name="Bonds A."/>
            <person name="Quandt C.A."/>
            <person name="Barry K."/>
            <person name="Liu P."/>
            <person name="Grigoriev I."/>
            <person name="Longcore J.E."/>
            <person name="James T.Y."/>
        </authorList>
    </citation>
    <scope>NUCLEOTIDE SEQUENCE</scope>
    <source>
        <strain evidence="2">JEL0476</strain>
    </source>
</reference>
<sequence>FQIDQEYKHKEYLDWLTNWFFIRGYCASIKPKTINRGDIKIVRLTLYTYTNLDWIYNAFYKINYSSSSSKSTKIKVLPSFVANFLTPASLAALIMQDGSRQKGQGVFIATNCFTFTECQFLSSLLSSTFDIKTSVVSAGVPQQWR</sequence>
<dbReference type="SUPFAM" id="SSF55608">
    <property type="entry name" value="Homing endonucleases"/>
    <property type="match status" value="1"/>
</dbReference>
<feature type="domain" description="Homing endonuclease LAGLIDADG" evidence="1">
    <location>
        <begin position="1"/>
        <end position="139"/>
    </location>
</feature>
<dbReference type="Proteomes" id="UP001211065">
    <property type="component" value="Unassembled WGS sequence"/>
</dbReference>
<proteinExistence type="predicted"/>
<feature type="non-terminal residue" evidence="2">
    <location>
        <position position="145"/>
    </location>
</feature>
<keyword evidence="3" id="KW-1185">Reference proteome</keyword>
<comment type="caution">
    <text evidence="2">The sequence shown here is derived from an EMBL/GenBank/DDBJ whole genome shotgun (WGS) entry which is preliminary data.</text>
</comment>
<evidence type="ECO:0000259" key="1">
    <source>
        <dbReference type="Pfam" id="PF03161"/>
    </source>
</evidence>
<accession>A0AAD5TTC7</accession>
<organism evidence="2 3">
    <name type="scientific">Clydaea vesicula</name>
    <dbReference type="NCBI Taxonomy" id="447962"/>
    <lineage>
        <taxon>Eukaryota</taxon>
        <taxon>Fungi</taxon>
        <taxon>Fungi incertae sedis</taxon>
        <taxon>Chytridiomycota</taxon>
        <taxon>Chytridiomycota incertae sedis</taxon>
        <taxon>Chytridiomycetes</taxon>
        <taxon>Lobulomycetales</taxon>
        <taxon>Lobulomycetaceae</taxon>
        <taxon>Clydaea</taxon>
    </lineage>
</organism>
<dbReference type="AlphaFoldDB" id="A0AAD5TTC7"/>
<feature type="non-terminal residue" evidence="2">
    <location>
        <position position="1"/>
    </location>
</feature>
<gene>
    <name evidence="2" type="ORF">HK099_002067</name>
</gene>
<evidence type="ECO:0000313" key="3">
    <source>
        <dbReference type="Proteomes" id="UP001211065"/>
    </source>
</evidence>
<protein>
    <recommendedName>
        <fullName evidence="1">Homing endonuclease LAGLIDADG domain-containing protein</fullName>
    </recommendedName>
</protein>
<dbReference type="GO" id="GO:0004519">
    <property type="term" value="F:endonuclease activity"/>
    <property type="evidence" value="ECO:0007669"/>
    <property type="project" value="InterPro"/>
</dbReference>